<dbReference type="AlphaFoldDB" id="A0AAJ0B4K2"/>
<dbReference type="EMBL" id="MU839843">
    <property type="protein sequence ID" value="KAK1751105.1"/>
    <property type="molecule type" value="Genomic_DNA"/>
</dbReference>
<evidence type="ECO:0000256" key="2">
    <source>
        <dbReference type="SAM" id="Phobius"/>
    </source>
</evidence>
<feature type="domain" description="Major facilitator superfamily (MFS) profile" evidence="3">
    <location>
        <begin position="217"/>
        <end position="425"/>
    </location>
</feature>
<feature type="transmembrane region" description="Helical" evidence="2">
    <location>
        <begin position="44"/>
        <end position="62"/>
    </location>
</feature>
<dbReference type="PANTHER" id="PTHR23520:SF5">
    <property type="entry name" value="TRANSPORTER, PUTATIVE (AFU_ORTHOLOGUE AFUA_3G04000)-RELATED"/>
    <property type="match status" value="1"/>
</dbReference>
<feature type="transmembrane region" description="Helical" evidence="2">
    <location>
        <begin position="257"/>
        <end position="280"/>
    </location>
</feature>
<dbReference type="InterPro" id="IPR020846">
    <property type="entry name" value="MFS_dom"/>
</dbReference>
<dbReference type="InterPro" id="IPR011701">
    <property type="entry name" value="MFS"/>
</dbReference>
<keyword evidence="2" id="KW-0472">Membrane</keyword>
<organism evidence="4 5">
    <name type="scientific">Echria macrotheca</name>
    <dbReference type="NCBI Taxonomy" id="438768"/>
    <lineage>
        <taxon>Eukaryota</taxon>
        <taxon>Fungi</taxon>
        <taxon>Dikarya</taxon>
        <taxon>Ascomycota</taxon>
        <taxon>Pezizomycotina</taxon>
        <taxon>Sordariomycetes</taxon>
        <taxon>Sordariomycetidae</taxon>
        <taxon>Sordariales</taxon>
        <taxon>Schizotheciaceae</taxon>
        <taxon>Echria</taxon>
    </lineage>
</organism>
<gene>
    <name evidence="4" type="ORF">QBC47DRAFT_392229</name>
</gene>
<dbReference type="Pfam" id="PF07690">
    <property type="entry name" value="MFS_1"/>
    <property type="match status" value="2"/>
</dbReference>
<keyword evidence="5" id="KW-1185">Reference proteome</keyword>
<evidence type="ECO:0000313" key="5">
    <source>
        <dbReference type="Proteomes" id="UP001239445"/>
    </source>
</evidence>
<dbReference type="InterPro" id="IPR036259">
    <property type="entry name" value="MFS_trans_sf"/>
</dbReference>
<dbReference type="Gene3D" id="1.20.1250.20">
    <property type="entry name" value="MFS general substrate transporter like domains"/>
    <property type="match status" value="2"/>
</dbReference>
<feature type="transmembrane region" description="Helical" evidence="2">
    <location>
        <begin position="343"/>
        <end position="368"/>
    </location>
</feature>
<keyword evidence="2" id="KW-1133">Transmembrane helix</keyword>
<evidence type="ECO:0000259" key="3">
    <source>
        <dbReference type="PROSITE" id="PS50850"/>
    </source>
</evidence>
<evidence type="ECO:0000256" key="1">
    <source>
        <dbReference type="ARBA" id="ARBA00004141"/>
    </source>
</evidence>
<dbReference type="GO" id="GO:0000329">
    <property type="term" value="C:fungal-type vacuole membrane"/>
    <property type="evidence" value="ECO:0007669"/>
    <property type="project" value="TreeGrafter"/>
</dbReference>
<reference evidence="4" key="1">
    <citation type="submission" date="2023-06" db="EMBL/GenBank/DDBJ databases">
        <title>Genome-scale phylogeny and comparative genomics of the fungal order Sordariales.</title>
        <authorList>
            <consortium name="Lawrence Berkeley National Laboratory"/>
            <person name="Hensen N."/>
            <person name="Bonometti L."/>
            <person name="Westerberg I."/>
            <person name="Brannstrom I.O."/>
            <person name="Guillou S."/>
            <person name="Cros-Aarteil S."/>
            <person name="Calhoun S."/>
            <person name="Haridas S."/>
            <person name="Kuo A."/>
            <person name="Mondo S."/>
            <person name="Pangilinan J."/>
            <person name="Riley R."/>
            <person name="Labutti K."/>
            <person name="Andreopoulos B."/>
            <person name="Lipzen A."/>
            <person name="Chen C."/>
            <person name="Yanf M."/>
            <person name="Daum C."/>
            <person name="Ng V."/>
            <person name="Clum A."/>
            <person name="Steindorff A."/>
            <person name="Ohm R."/>
            <person name="Martin F."/>
            <person name="Silar P."/>
            <person name="Natvig D."/>
            <person name="Lalanne C."/>
            <person name="Gautier V."/>
            <person name="Ament-Velasquez S.L."/>
            <person name="Kruys A."/>
            <person name="Hutchinson M.I."/>
            <person name="Powell A.J."/>
            <person name="Barry K."/>
            <person name="Miller A.N."/>
            <person name="Grigoriev I.V."/>
            <person name="Debuchy R."/>
            <person name="Gladieux P."/>
            <person name="Thoren M.H."/>
            <person name="Johannesson H."/>
        </authorList>
    </citation>
    <scope>NUCLEOTIDE SEQUENCE</scope>
    <source>
        <strain evidence="4">PSN4</strain>
    </source>
</reference>
<dbReference type="PROSITE" id="PS50850">
    <property type="entry name" value="MFS"/>
    <property type="match status" value="1"/>
</dbReference>
<feature type="transmembrane region" description="Helical" evidence="2">
    <location>
        <begin position="68"/>
        <end position="86"/>
    </location>
</feature>
<feature type="transmembrane region" description="Helical" evidence="2">
    <location>
        <begin position="222"/>
        <end position="245"/>
    </location>
</feature>
<feature type="transmembrane region" description="Helical" evidence="2">
    <location>
        <begin position="374"/>
        <end position="397"/>
    </location>
</feature>
<sequence>MPSSPPPASSLWSPRRLAHESGLASVYQTGPDAWLIILSRSCRMLSYGASALILALFFAELGFPDARIGLFMTLTLAGDVLLSLVLTQIADRVGRRRTLLFGSLLMVISGVVFALCENYWVLLGAAVVGVISATGGDFGPFRAIEESILSELTDKDSRADVLVWYVTLASLGSSIGTEVAGRVLDLLMDETADNDENAPKKGEMRKSTWYAHIGRDTLSVMAVLWFLLSVDSVADGMVSMSLTTYYIDQKFHPAKTVLGHVLSAAYFVSSLSTIFSGPLARYIGLVNTMVFTHIPSSTAVLLFPFPDGVVGTFALLLLRVGLNNMDQAPRAALIAAVVRPEERTAVMGITVLLRTLASVTGPSVTGILAGNDRFWVAFVVAGALRLAYDLGLFVMFINIKLHRHEVVEETATQEDEEEGGREGAR</sequence>
<accession>A0AAJ0B4K2</accession>
<feature type="transmembrane region" description="Helical" evidence="2">
    <location>
        <begin position="162"/>
        <end position="184"/>
    </location>
</feature>
<dbReference type="GO" id="GO:0022857">
    <property type="term" value="F:transmembrane transporter activity"/>
    <property type="evidence" value="ECO:0007669"/>
    <property type="project" value="InterPro"/>
</dbReference>
<dbReference type="SUPFAM" id="SSF103473">
    <property type="entry name" value="MFS general substrate transporter"/>
    <property type="match status" value="1"/>
</dbReference>
<proteinExistence type="predicted"/>
<protein>
    <submittedName>
        <fullName evidence="4">Major facilitator superfamily domain-containing protein</fullName>
    </submittedName>
</protein>
<comment type="caution">
    <text evidence="4">The sequence shown here is derived from an EMBL/GenBank/DDBJ whole genome shotgun (WGS) entry which is preliminary data.</text>
</comment>
<evidence type="ECO:0000313" key="4">
    <source>
        <dbReference type="EMBL" id="KAK1751105.1"/>
    </source>
</evidence>
<keyword evidence="2" id="KW-0812">Transmembrane</keyword>
<dbReference type="Proteomes" id="UP001239445">
    <property type="component" value="Unassembled WGS sequence"/>
</dbReference>
<name>A0AAJ0B4K2_9PEZI</name>
<feature type="transmembrane region" description="Helical" evidence="2">
    <location>
        <begin position="300"/>
        <end position="322"/>
    </location>
</feature>
<dbReference type="PANTHER" id="PTHR23520">
    <property type="entry name" value="TRANSPORTER, PUTATIVE (AFU_ORTHOLOGUE AFUA_3G04000)-RELATED"/>
    <property type="match status" value="1"/>
</dbReference>
<feature type="transmembrane region" description="Helical" evidence="2">
    <location>
        <begin position="98"/>
        <end position="115"/>
    </location>
</feature>
<comment type="subcellular location">
    <subcellularLocation>
        <location evidence="1">Membrane</location>
        <topology evidence="1">Multi-pass membrane protein</topology>
    </subcellularLocation>
</comment>
<feature type="transmembrane region" description="Helical" evidence="2">
    <location>
        <begin position="121"/>
        <end position="141"/>
    </location>
</feature>